<evidence type="ECO:0008006" key="4">
    <source>
        <dbReference type="Google" id="ProtNLM"/>
    </source>
</evidence>
<dbReference type="SUPFAM" id="SSF143503">
    <property type="entry name" value="PUG domain-like"/>
    <property type="match status" value="1"/>
</dbReference>
<dbReference type="InterPro" id="IPR036339">
    <property type="entry name" value="PUB-like_dom_sf"/>
</dbReference>
<proteinExistence type="predicted"/>
<evidence type="ECO:0000256" key="1">
    <source>
        <dbReference type="SAM" id="Coils"/>
    </source>
</evidence>
<keyword evidence="1" id="KW-0175">Coiled coil</keyword>
<dbReference type="AlphaFoldDB" id="A0AAD5UCZ4"/>
<name>A0AAD5UCZ4_9FUNG</name>
<feature type="coiled-coil region" evidence="1">
    <location>
        <begin position="90"/>
        <end position="132"/>
    </location>
</feature>
<feature type="non-terminal residue" evidence="2">
    <location>
        <position position="1"/>
    </location>
</feature>
<gene>
    <name evidence="2" type="ORF">HK103_007089</name>
</gene>
<reference evidence="2" key="1">
    <citation type="submission" date="2020-05" db="EMBL/GenBank/DDBJ databases">
        <title>Phylogenomic resolution of chytrid fungi.</title>
        <authorList>
            <person name="Stajich J.E."/>
            <person name="Amses K."/>
            <person name="Simmons R."/>
            <person name="Seto K."/>
            <person name="Myers J."/>
            <person name="Bonds A."/>
            <person name="Quandt C.A."/>
            <person name="Barry K."/>
            <person name="Liu P."/>
            <person name="Grigoriev I."/>
            <person name="Longcore J.E."/>
            <person name="James T.Y."/>
        </authorList>
    </citation>
    <scope>NUCLEOTIDE SEQUENCE</scope>
    <source>
        <strain evidence="2">PLAUS21</strain>
    </source>
</reference>
<evidence type="ECO:0000313" key="2">
    <source>
        <dbReference type="EMBL" id="KAJ3254535.1"/>
    </source>
</evidence>
<protein>
    <recommendedName>
        <fullName evidence="4">PUB domain-containing protein</fullName>
    </recommendedName>
</protein>
<dbReference type="EMBL" id="JADGKB010000083">
    <property type="protein sequence ID" value="KAJ3254535.1"/>
    <property type="molecule type" value="Genomic_DNA"/>
</dbReference>
<keyword evidence="3" id="KW-1185">Reference proteome</keyword>
<comment type="caution">
    <text evidence="2">The sequence shown here is derived from an EMBL/GenBank/DDBJ whole genome shotgun (WGS) entry which is preliminary data.</text>
</comment>
<organism evidence="2 3">
    <name type="scientific">Boothiomyces macroporosus</name>
    <dbReference type="NCBI Taxonomy" id="261099"/>
    <lineage>
        <taxon>Eukaryota</taxon>
        <taxon>Fungi</taxon>
        <taxon>Fungi incertae sedis</taxon>
        <taxon>Chytridiomycota</taxon>
        <taxon>Chytridiomycota incertae sedis</taxon>
        <taxon>Chytridiomycetes</taxon>
        <taxon>Rhizophydiales</taxon>
        <taxon>Terramycetaceae</taxon>
        <taxon>Boothiomyces</taxon>
    </lineage>
</organism>
<dbReference type="Gene3D" id="1.20.58.2190">
    <property type="match status" value="1"/>
</dbReference>
<accession>A0AAD5UCZ4</accession>
<dbReference type="Proteomes" id="UP001210925">
    <property type="component" value="Unassembled WGS sequence"/>
</dbReference>
<evidence type="ECO:0000313" key="3">
    <source>
        <dbReference type="Proteomes" id="UP001210925"/>
    </source>
</evidence>
<dbReference type="CDD" id="cd09212">
    <property type="entry name" value="PUB"/>
    <property type="match status" value="1"/>
</dbReference>
<sequence length="134" mass="15741">TMSLVLTNLKNHPDDPKYKTIKASGKVIKKVLDCTGGEDLLIACGALKSVVEFQPSYKFTLHDENQLEIINEYIARVAESIDYSKRNDVKKEEEERKQKVLRDIENDRLERLERMQRERERLALHKESQRNELQ</sequence>